<protein>
    <submittedName>
        <fullName evidence="2">Uncharacterized protein</fullName>
    </submittedName>
</protein>
<evidence type="ECO:0000313" key="2">
    <source>
        <dbReference type="EMBL" id="QAY32193.1"/>
    </source>
</evidence>
<keyword evidence="1" id="KW-0732">Signal</keyword>
<feature type="signal peptide" evidence="1">
    <location>
        <begin position="1"/>
        <end position="29"/>
    </location>
</feature>
<name>A0A4P6DQK4_9BIFI</name>
<feature type="chain" id="PRO_5020503384" evidence="1">
    <location>
        <begin position="30"/>
        <end position="62"/>
    </location>
</feature>
<dbReference type="KEGG" id="bgx:ESN35_01115"/>
<reference evidence="2 3" key="1">
    <citation type="submission" date="2019-01" db="EMBL/GenBank/DDBJ databases">
        <title>Complete genome sequence of Bifidobacterium gallinarum CACC 514.</title>
        <authorList>
            <person name="Jung M."/>
        </authorList>
    </citation>
    <scope>NUCLEOTIDE SEQUENCE [LARGE SCALE GENOMIC DNA]</scope>
    <source>
        <strain evidence="2 3">CACC 514</strain>
    </source>
</reference>
<organism evidence="2 3">
    <name type="scientific">Bifidobacterium pullorum subsp. gallinarum</name>
    <dbReference type="NCBI Taxonomy" id="78344"/>
    <lineage>
        <taxon>Bacteria</taxon>
        <taxon>Bacillati</taxon>
        <taxon>Actinomycetota</taxon>
        <taxon>Actinomycetes</taxon>
        <taxon>Bifidobacteriales</taxon>
        <taxon>Bifidobacteriaceae</taxon>
        <taxon>Bifidobacterium</taxon>
    </lineage>
</organism>
<evidence type="ECO:0000256" key="1">
    <source>
        <dbReference type="SAM" id="SignalP"/>
    </source>
</evidence>
<dbReference type="RefSeq" id="WP_129236739.1">
    <property type="nucleotide sequence ID" value="NZ_CP035464.1"/>
</dbReference>
<sequence length="62" mass="6454">MKKPMKTKALCAAATAVLFALVSAPSAYCAETDAPGADGHSAAPMYLECSPAFQWLCDIFGL</sequence>
<accession>A0A4P6DQK4</accession>
<dbReference type="Proteomes" id="UP000293589">
    <property type="component" value="Chromosome"/>
</dbReference>
<evidence type="ECO:0000313" key="3">
    <source>
        <dbReference type="Proteomes" id="UP000293589"/>
    </source>
</evidence>
<proteinExistence type="predicted"/>
<dbReference type="AlphaFoldDB" id="A0A4P6DQK4"/>
<dbReference type="EMBL" id="CP035464">
    <property type="protein sequence ID" value="QAY32193.1"/>
    <property type="molecule type" value="Genomic_DNA"/>
</dbReference>
<gene>
    <name evidence="2" type="ORF">ESN35_01115</name>
</gene>